<keyword evidence="2" id="KW-1185">Reference proteome</keyword>
<organism evidence="1 2">
    <name type="scientific">Hymenobacter mucosus</name>
    <dbReference type="NCBI Taxonomy" id="1411120"/>
    <lineage>
        <taxon>Bacteria</taxon>
        <taxon>Pseudomonadati</taxon>
        <taxon>Bacteroidota</taxon>
        <taxon>Cytophagia</taxon>
        <taxon>Cytophagales</taxon>
        <taxon>Hymenobacteraceae</taxon>
        <taxon>Hymenobacter</taxon>
    </lineage>
</organism>
<evidence type="ECO:0000313" key="2">
    <source>
        <dbReference type="Proteomes" id="UP000198310"/>
    </source>
</evidence>
<evidence type="ECO:0000313" key="1">
    <source>
        <dbReference type="EMBL" id="SNR83106.1"/>
    </source>
</evidence>
<dbReference type="AlphaFoldDB" id="A0A238ZI20"/>
<dbReference type="EMBL" id="FZNS01000008">
    <property type="protein sequence ID" value="SNR83106.1"/>
    <property type="molecule type" value="Genomic_DNA"/>
</dbReference>
<accession>A0A238ZI20</accession>
<proteinExistence type="predicted"/>
<dbReference type="InterPro" id="IPR021866">
    <property type="entry name" value="SpoIIAA-like"/>
</dbReference>
<dbReference type="RefSeq" id="WP_045689079.1">
    <property type="nucleotide sequence ID" value="NZ_FZNS01000008.1"/>
</dbReference>
<dbReference type="Proteomes" id="UP000198310">
    <property type="component" value="Unassembled WGS sequence"/>
</dbReference>
<gene>
    <name evidence="1" type="ORF">SAMN06269173_10871</name>
</gene>
<protein>
    <submittedName>
        <fullName evidence="1">SpoIIAA-like</fullName>
    </submittedName>
</protein>
<reference evidence="2" key="1">
    <citation type="submission" date="2017-06" db="EMBL/GenBank/DDBJ databases">
        <authorList>
            <person name="Varghese N."/>
            <person name="Submissions S."/>
        </authorList>
    </citation>
    <scope>NUCLEOTIDE SEQUENCE [LARGE SCALE GENOMIC DNA]</scope>
    <source>
        <strain evidence="2">DSM 28041</strain>
    </source>
</reference>
<dbReference type="Pfam" id="PF11964">
    <property type="entry name" value="SpoIIAA-like"/>
    <property type="match status" value="1"/>
</dbReference>
<name>A0A238ZI20_9BACT</name>
<sequence>MTLQLLFDTPGFTVTHDCRHKLLHVTWRGTYTAASAITHCYLLLDFVRTTCSTKIFNDSAEVFDGWQEASQWVGKDFFQILGQAGVEAIAWVTAMDWPARTCIELAMNHAQALPVATFEFDQEQAARSWLLSIR</sequence>